<feature type="compositionally biased region" description="Basic and acidic residues" evidence="1">
    <location>
        <begin position="30"/>
        <end position="41"/>
    </location>
</feature>
<organism evidence="2 3">
    <name type="scientific">Rotaria sordida</name>
    <dbReference type="NCBI Taxonomy" id="392033"/>
    <lineage>
        <taxon>Eukaryota</taxon>
        <taxon>Metazoa</taxon>
        <taxon>Spiralia</taxon>
        <taxon>Gnathifera</taxon>
        <taxon>Rotifera</taxon>
        <taxon>Eurotatoria</taxon>
        <taxon>Bdelloidea</taxon>
        <taxon>Philodinida</taxon>
        <taxon>Philodinidae</taxon>
        <taxon>Rotaria</taxon>
    </lineage>
</organism>
<dbReference type="AlphaFoldDB" id="A0A819XC37"/>
<feature type="region of interest" description="Disordered" evidence="1">
    <location>
        <begin position="1"/>
        <end position="50"/>
    </location>
</feature>
<dbReference type="Proteomes" id="UP000663836">
    <property type="component" value="Unassembled WGS sequence"/>
</dbReference>
<sequence>ESEPIDDSTTTGRHITARSHAKTGPGVTTAHDDHNSDKENEFNEFDEFDF</sequence>
<evidence type="ECO:0000256" key="1">
    <source>
        <dbReference type="SAM" id="MobiDB-lite"/>
    </source>
</evidence>
<dbReference type="EMBL" id="CAJOBD010009681">
    <property type="protein sequence ID" value="CAF4139787.1"/>
    <property type="molecule type" value="Genomic_DNA"/>
</dbReference>
<gene>
    <name evidence="2" type="ORF">JBS370_LOCUS33434</name>
</gene>
<name>A0A819XC37_9BILA</name>
<evidence type="ECO:0000313" key="3">
    <source>
        <dbReference type="Proteomes" id="UP000663836"/>
    </source>
</evidence>
<comment type="caution">
    <text evidence="2">The sequence shown here is derived from an EMBL/GenBank/DDBJ whole genome shotgun (WGS) entry which is preliminary data.</text>
</comment>
<proteinExistence type="predicted"/>
<feature type="non-terminal residue" evidence="2">
    <location>
        <position position="1"/>
    </location>
</feature>
<protein>
    <submittedName>
        <fullName evidence="2">Uncharacterized protein</fullName>
    </submittedName>
</protein>
<evidence type="ECO:0000313" key="2">
    <source>
        <dbReference type="EMBL" id="CAF4139787.1"/>
    </source>
</evidence>
<accession>A0A819XC37</accession>
<reference evidence="2" key="1">
    <citation type="submission" date="2021-02" db="EMBL/GenBank/DDBJ databases">
        <authorList>
            <person name="Nowell W R."/>
        </authorList>
    </citation>
    <scope>NUCLEOTIDE SEQUENCE</scope>
</reference>